<evidence type="ECO:0000313" key="1">
    <source>
        <dbReference type="EMBL" id="SLM24877.1"/>
    </source>
</evidence>
<protein>
    <submittedName>
        <fullName evidence="1">Uncharacterized protein</fullName>
    </submittedName>
</protein>
<accession>A0A1W1GZV5</accession>
<dbReference type="AlphaFoldDB" id="A0A1W1GZV5"/>
<proteinExistence type="predicted"/>
<gene>
    <name evidence="1" type="ORF">SAMN04488690_2605</name>
</gene>
<dbReference type="Proteomes" id="UP000191133">
    <property type="component" value="Unassembled WGS sequence"/>
</dbReference>
<evidence type="ECO:0000313" key="2">
    <source>
        <dbReference type="Proteomes" id="UP000191133"/>
    </source>
</evidence>
<sequence length="234" mass="26771">MDRKIIDFASARLRKGRSSASVPVQHQDPIDGLLKSGVPARILVAHQLPCVEWLALHRRDKFCICYFDAVGQVVTERLNASQLLIRAQEIGWSPLQDQVSPDAGRHLFEEASYNRRAGVHWYASACDQTDDMLPLGFPEDVLRRAHERQERRHAAAEKKARQRALRNERLVANERRKRTAKLLDSMAMRILMAPNKDGSPPTTKSQARRQVRGMMESLMADFRQMRVNIELPRG</sequence>
<dbReference type="RefSeq" id="WP_080149746.1">
    <property type="nucleotide sequence ID" value="NZ_FWEU01000003.1"/>
</dbReference>
<dbReference type="EMBL" id="FWEU01000003">
    <property type="protein sequence ID" value="SLM24877.1"/>
    <property type="molecule type" value="Genomic_DNA"/>
</dbReference>
<name>A0A1W1GZV5_9GAMM</name>
<organism evidence="1 2">
    <name type="scientific">Stenotrophomonas indicatrix</name>
    <dbReference type="NCBI Taxonomy" id="2045451"/>
    <lineage>
        <taxon>Bacteria</taxon>
        <taxon>Pseudomonadati</taxon>
        <taxon>Pseudomonadota</taxon>
        <taxon>Gammaproteobacteria</taxon>
        <taxon>Lysobacterales</taxon>
        <taxon>Lysobacteraceae</taxon>
        <taxon>Stenotrophomonas</taxon>
    </lineage>
</organism>
<reference evidence="2" key="1">
    <citation type="submission" date="2016-10" db="EMBL/GenBank/DDBJ databases">
        <authorList>
            <person name="Varghese N."/>
        </authorList>
    </citation>
    <scope>NUCLEOTIDE SEQUENCE [LARGE SCALE GENOMIC DNA]</scope>
    <source>
        <strain evidence="2">92MFCol6.1</strain>
    </source>
</reference>